<sequence length="210" mass="22408">MGWSGYGRAGRASRNGGSDRRKPGQNEIDNANDVLVQPVEVPVVGTLDARWQAKMLVADAISRAVPAGERSTVVLLALDDQSRYVMTECIIKPAGSAVNGDDSRLAPVSSRPTCRSELNVSELGAAADELRAEARSANVPPSASAAYMAFMGRARMGVVARLQDSDRSWIRAAALEADARMSARQARAARDVARGLERGDQARARKCASR</sequence>
<dbReference type="Proteomes" id="UP000054408">
    <property type="component" value="Unassembled WGS sequence"/>
</dbReference>
<proteinExistence type="predicted"/>
<dbReference type="EMBL" id="GL349485">
    <property type="protein sequence ID" value="KNC54007.1"/>
    <property type="molecule type" value="Genomic_DNA"/>
</dbReference>
<keyword evidence="3" id="KW-1185">Reference proteome</keyword>
<evidence type="ECO:0000256" key="1">
    <source>
        <dbReference type="SAM" id="MobiDB-lite"/>
    </source>
</evidence>
<dbReference type="AlphaFoldDB" id="A0A0L0DNW7"/>
<dbReference type="GeneID" id="25568077"/>
<protein>
    <submittedName>
        <fullName evidence="2">Uncharacterized protein</fullName>
    </submittedName>
</protein>
<dbReference type="RefSeq" id="XP_013754022.1">
    <property type="nucleotide sequence ID" value="XM_013898568.1"/>
</dbReference>
<feature type="region of interest" description="Disordered" evidence="1">
    <location>
        <begin position="1"/>
        <end position="31"/>
    </location>
</feature>
<organism evidence="2 3">
    <name type="scientific">Thecamonas trahens ATCC 50062</name>
    <dbReference type="NCBI Taxonomy" id="461836"/>
    <lineage>
        <taxon>Eukaryota</taxon>
        <taxon>Apusozoa</taxon>
        <taxon>Apusomonadida</taxon>
        <taxon>Apusomonadidae</taxon>
        <taxon>Thecamonas</taxon>
    </lineage>
</organism>
<gene>
    <name evidence="2" type="ORF">AMSG_09660</name>
</gene>
<accession>A0A0L0DNW7</accession>
<reference evidence="2 3" key="1">
    <citation type="submission" date="2010-05" db="EMBL/GenBank/DDBJ databases">
        <title>The Genome Sequence of Thecamonas trahens ATCC 50062.</title>
        <authorList>
            <consortium name="The Broad Institute Genome Sequencing Platform"/>
            <person name="Russ C."/>
            <person name="Cuomo C."/>
            <person name="Shea T."/>
            <person name="Young S.K."/>
            <person name="Zeng Q."/>
            <person name="Koehrsen M."/>
            <person name="Haas B."/>
            <person name="Borodovsky M."/>
            <person name="Guigo R."/>
            <person name="Alvarado L."/>
            <person name="Berlin A."/>
            <person name="Bochicchio J."/>
            <person name="Borenstein D."/>
            <person name="Chapman S."/>
            <person name="Chen Z."/>
            <person name="Freedman E."/>
            <person name="Gellesch M."/>
            <person name="Goldberg J."/>
            <person name="Griggs A."/>
            <person name="Gujja S."/>
            <person name="Heilman E."/>
            <person name="Heiman D."/>
            <person name="Hepburn T."/>
            <person name="Howarth C."/>
            <person name="Jen D."/>
            <person name="Larson L."/>
            <person name="Mehta T."/>
            <person name="Park D."/>
            <person name="Pearson M."/>
            <person name="Roberts A."/>
            <person name="Saif S."/>
            <person name="Shenoy N."/>
            <person name="Sisk P."/>
            <person name="Stolte C."/>
            <person name="Sykes S."/>
            <person name="Thomson T."/>
            <person name="Walk T."/>
            <person name="White J."/>
            <person name="Yandava C."/>
            <person name="Burger G."/>
            <person name="Gray M.W."/>
            <person name="Holland P.W.H."/>
            <person name="King N."/>
            <person name="Lang F.B.F."/>
            <person name="Roger A.J."/>
            <person name="Ruiz-Trillo I."/>
            <person name="Lander E."/>
            <person name="Nusbaum C."/>
        </authorList>
    </citation>
    <scope>NUCLEOTIDE SEQUENCE [LARGE SCALE GENOMIC DNA]</scope>
    <source>
        <strain evidence="2 3">ATCC 50062</strain>
    </source>
</reference>
<evidence type="ECO:0000313" key="2">
    <source>
        <dbReference type="EMBL" id="KNC54007.1"/>
    </source>
</evidence>
<name>A0A0L0DNW7_THETB</name>
<evidence type="ECO:0000313" key="3">
    <source>
        <dbReference type="Proteomes" id="UP000054408"/>
    </source>
</evidence>